<dbReference type="Proteomes" id="UP001274830">
    <property type="component" value="Unassembled WGS sequence"/>
</dbReference>
<dbReference type="InterPro" id="IPR052337">
    <property type="entry name" value="SAT4-like"/>
</dbReference>
<feature type="transmembrane region" description="Helical" evidence="7">
    <location>
        <begin position="56"/>
        <end position="77"/>
    </location>
</feature>
<feature type="transmembrane region" description="Helical" evidence="7">
    <location>
        <begin position="20"/>
        <end position="44"/>
    </location>
</feature>
<dbReference type="PANTHER" id="PTHR33048:SF162">
    <property type="entry name" value="SATRATOXIN BIOSYNTHESIS SC1 CLUSTER PROTEIN 4"/>
    <property type="match status" value="1"/>
</dbReference>
<evidence type="ECO:0000256" key="6">
    <source>
        <dbReference type="SAM" id="MobiDB-lite"/>
    </source>
</evidence>
<evidence type="ECO:0000256" key="7">
    <source>
        <dbReference type="SAM" id="Phobius"/>
    </source>
</evidence>
<dbReference type="Pfam" id="PF20684">
    <property type="entry name" value="Fung_rhodopsin"/>
    <property type="match status" value="1"/>
</dbReference>
<organism evidence="9 10">
    <name type="scientific">Recurvomyces mirabilis</name>
    <dbReference type="NCBI Taxonomy" id="574656"/>
    <lineage>
        <taxon>Eukaryota</taxon>
        <taxon>Fungi</taxon>
        <taxon>Dikarya</taxon>
        <taxon>Ascomycota</taxon>
        <taxon>Pezizomycotina</taxon>
        <taxon>Dothideomycetes</taxon>
        <taxon>Dothideomycetidae</taxon>
        <taxon>Mycosphaerellales</taxon>
        <taxon>Teratosphaeriaceae</taxon>
        <taxon>Recurvomyces</taxon>
    </lineage>
</organism>
<protein>
    <recommendedName>
        <fullName evidence="8">Rhodopsin domain-containing protein</fullName>
    </recommendedName>
</protein>
<comment type="subcellular location">
    <subcellularLocation>
        <location evidence="1">Membrane</location>
        <topology evidence="1">Multi-pass membrane protein</topology>
    </subcellularLocation>
</comment>
<evidence type="ECO:0000256" key="5">
    <source>
        <dbReference type="ARBA" id="ARBA00038359"/>
    </source>
</evidence>
<feature type="region of interest" description="Disordered" evidence="6">
    <location>
        <begin position="287"/>
        <end position="329"/>
    </location>
</feature>
<feature type="compositionally biased region" description="Polar residues" evidence="6">
    <location>
        <begin position="287"/>
        <end position="296"/>
    </location>
</feature>
<feature type="transmembrane region" description="Helical" evidence="7">
    <location>
        <begin position="220"/>
        <end position="241"/>
    </location>
</feature>
<evidence type="ECO:0000256" key="4">
    <source>
        <dbReference type="ARBA" id="ARBA00023136"/>
    </source>
</evidence>
<feature type="transmembrane region" description="Helical" evidence="7">
    <location>
        <begin position="185"/>
        <end position="208"/>
    </location>
</feature>
<keyword evidence="4 7" id="KW-0472">Membrane</keyword>
<dbReference type="AlphaFoldDB" id="A0AAE1C0B2"/>
<proteinExistence type="inferred from homology"/>
<name>A0AAE1C0B2_9PEZI</name>
<dbReference type="GO" id="GO:0016020">
    <property type="term" value="C:membrane"/>
    <property type="evidence" value="ECO:0007669"/>
    <property type="project" value="UniProtKB-SubCell"/>
</dbReference>
<feature type="transmembrane region" description="Helical" evidence="7">
    <location>
        <begin position="253"/>
        <end position="280"/>
    </location>
</feature>
<dbReference type="EMBL" id="JAUTXT010000022">
    <property type="protein sequence ID" value="KAK3673911.1"/>
    <property type="molecule type" value="Genomic_DNA"/>
</dbReference>
<feature type="transmembrane region" description="Helical" evidence="7">
    <location>
        <begin position="143"/>
        <end position="165"/>
    </location>
</feature>
<keyword evidence="10" id="KW-1185">Reference proteome</keyword>
<evidence type="ECO:0000313" key="10">
    <source>
        <dbReference type="Proteomes" id="UP001274830"/>
    </source>
</evidence>
<accession>A0AAE1C0B2</accession>
<feature type="transmembrane region" description="Helical" evidence="7">
    <location>
        <begin position="113"/>
        <end position="131"/>
    </location>
</feature>
<comment type="caution">
    <text evidence="9">The sequence shown here is derived from an EMBL/GenBank/DDBJ whole genome shotgun (WGS) entry which is preliminary data.</text>
</comment>
<keyword evidence="3 7" id="KW-1133">Transmembrane helix</keyword>
<gene>
    <name evidence="9" type="ORF">LTR78_006113</name>
</gene>
<evidence type="ECO:0000259" key="8">
    <source>
        <dbReference type="Pfam" id="PF20684"/>
    </source>
</evidence>
<evidence type="ECO:0000256" key="3">
    <source>
        <dbReference type="ARBA" id="ARBA00022989"/>
    </source>
</evidence>
<reference evidence="9" key="1">
    <citation type="submission" date="2023-07" db="EMBL/GenBank/DDBJ databases">
        <title>Black Yeasts Isolated from many extreme environments.</title>
        <authorList>
            <person name="Coleine C."/>
            <person name="Stajich J.E."/>
            <person name="Selbmann L."/>
        </authorList>
    </citation>
    <scope>NUCLEOTIDE SEQUENCE</scope>
    <source>
        <strain evidence="9">CCFEE 5485</strain>
    </source>
</reference>
<evidence type="ECO:0000256" key="1">
    <source>
        <dbReference type="ARBA" id="ARBA00004141"/>
    </source>
</evidence>
<feature type="domain" description="Rhodopsin" evidence="8">
    <location>
        <begin position="40"/>
        <end position="281"/>
    </location>
</feature>
<evidence type="ECO:0000313" key="9">
    <source>
        <dbReference type="EMBL" id="KAK3673911.1"/>
    </source>
</evidence>
<comment type="similarity">
    <text evidence="5">Belongs to the SAT4 family.</text>
</comment>
<dbReference type="InterPro" id="IPR049326">
    <property type="entry name" value="Rhodopsin_dom_fungi"/>
</dbReference>
<keyword evidence="2 7" id="KW-0812">Transmembrane</keyword>
<evidence type="ECO:0000256" key="2">
    <source>
        <dbReference type="ARBA" id="ARBA00022692"/>
    </source>
</evidence>
<sequence>MSSFGGSPEVTQPKTNRISYTALLGVVWALTGLATSLVAARLAIHIKFGRRQLIDDTLLVLALCMLISNSIVTSLMAEPMYDLLKYSHGLLIPGPEFMTRSTFYLKCQFASTVLFWSCLWTVKACFLAFFYQLSNQTLWPRRFWWAVAVITAISYVGCVITYPLSCTSFVLGQCEKPINIYLSAVSLRFSTAVDMITDFLIIVIPLWLTIGLKMSLAQKMGLLGVLCLGVITMIFAAVRVVVTSSEGGVHPEITWLALWSGIETSVAVSVACMTSFRVLFTQLRHGSSYRSRSGPSNGHGIGTPNIRSSSGPKKSWRSGTKELDSMTDPSVEMENFARQKHARTVCVGAEEVEGEGGLVERDWPETASEERILPPESIRVQKTWKVSNA</sequence>
<dbReference type="PANTHER" id="PTHR33048">
    <property type="entry name" value="PTH11-LIKE INTEGRAL MEMBRANE PROTEIN (AFU_ORTHOLOGUE AFUA_5G11245)"/>
    <property type="match status" value="1"/>
</dbReference>